<dbReference type="AlphaFoldDB" id="A0A2Z6ZZN7"/>
<proteinExistence type="predicted"/>
<evidence type="ECO:0000256" key="1">
    <source>
        <dbReference type="SAM" id="MobiDB-lite"/>
    </source>
</evidence>
<keyword evidence="3" id="KW-1185">Reference proteome</keyword>
<protein>
    <submittedName>
        <fullName evidence="2">Uncharacterized protein</fullName>
    </submittedName>
</protein>
<dbReference type="Proteomes" id="UP000250235">
    <property type="component" value="Unassembled WGS sequence"/>
</dbReference>
<feature type="compositionally biased region" description="Basic and acidic residues" evidence="1">
    <location>
        <begin position="65"/>
        <end position="75"/>
    </location>
</feature>
<evidence type="ECO:0000313" key="3">
    <source>
        <dbReference type="Proteomes" id="UP000250235"/>
    </source>
</evidence>
<dbReference type="EMBL" id="KV137995">
    <property type="protein sequence ID" value="KZT76258.1"/>
    <property type="molecule type" value="Genomic_DNA"/>
</dbReference>
<reference evidence="2 3" key="1">
    <citation type="journal article" date="2015" name="Proc. Natl. Acad. Sci. U.S.A.">
        <title>The resurrection genome of Boea hygrometrica: A blueprint for survival of dehydration.</title>
        <authorList>
            <person name="Xiao L."/>
            <person name="Yang G."/>
            <person name="Zhang L."/>
            <person name="Yang X."/>
            <person name="Zhao S."/>
            <person name="Ji Z."/>
            <person name="Zhou Q."/>
            <person name="Hu M."/>
            <person name="Wang Y."/>
            <person name="Chen M."/>
            <person name="Xu Y."/>
            <person name="Jin H."/>
            <person name="Xiao X."/>
            <person name="Hu G."/>
            <person name="Bao F."/>
            <person name="Hu Y."/>
            <person name="Wan P."/>
            <person name="Li L."/>
            <person name="Deng X."/>
            <person name="Kuang T."/>
            <person name="Xiang C."/>
            <person name="Zhu J.K."/>
            <person name="Oliver M.J."/>
            <person name="He Y."/>
        </authorList>
    </citation>
    <scope>NUCLEOTIDE SEQUENCE [LARGE SCALE GENOMIC DNA]</scope>
    <source>
        <strain evidence="3">cv. XS01</strain>
    </source>
</reference>
<accession>A0A2Z6ZZN7</accession>
<organism evidence="2 3">
    <name type="scientific">Dorcoceras hygrometricum</name>
    <dbReference type="NCBI Taxonomy" id="472368"/>
    <lineage>
        <taxon>Eukaryota</taxon>
        <taxon>Viridiplantae</taxon>
        <taxon>Streptophyta</taxon>
        <taxon>Embryophyta</taxon>
        <taxon>Tracheophyta</taxon>
        <taxon>Spermatophyta</taxon>
        <taxon>Magnoliopsida</taxon>
        <taxon>eudicotyledons</taxon>
        <taxon>Gunneridae</taxon>
        <taxon>Pentapetalae</taxon>
        <taxon>asterids</taxon>
        <taxon>lamiids</taxon>
        <taxon>Lamiales</taxon>
        <taxon>Gesneriaceae</taxon>
        <taxon>Didymocarpoideae</taxon>
        <taxon>Trichosporeae</taxon>
        <taxon>Loxocarpinae</taxon>
        <taxon>Dorcoceras</taxon>
    </lineage>
</organism>
<evidence type="ECO:0000313" key="2">
    <source>
        <dbReference type="EMBL" id="KZT76258.1"/>
    </source>
</evidence>
<name>A0A2Z6ZZN7_9LAMI</name>
<feature type="region of interest" description="Disordered" evidence="1">
    <location>
        <begin position="41"/>
        <end position="79"/>
    </location>
</feature>
<gene>
    <name evidence="2" type="ORF">F511_46716</name>
</gene>
<sequence>MHQLNNLQCPKEKFRREKGGWLWILNDEINVEKQPAIENLDEKVGGPADDSIDEGTVIGNVANVDDPKSSEKEPVDEPVAGQQEVVPVVEAVRVDAQLANLWRLDL</sequence>